<name>A0A554JAS4_9BACT</name>
<evidence type="ECO:0000313" key="2">
    <source>
        <dbReference type="Proteomes" id="UP000316253"/>
    </source>
</evidence>
<accession>A0A554JAS4</accession>
<evidence type="ECO:0000313" key="1">
    <source>
        <dbReference type="EMBL" id="TSC65457.1"/>
    </source>
</evidence>
<reference evidence="1 2" key="1">
    <citation type="submission" date="2017-08" db="EMBL/GenBank/DDBJ databases">
        <title>Mechanisms for carbon and nitrogen cycling indicate functional differentiation within the Candidate Phyla Radiation.</title>
        <authorList>
            <person name="Danczak R.E."/>
            <person name="Johnston M.D."/>
            <person name="Kenah C."/>
            <person name="Slattery M."/>
            <person name="Wrighton K.C."/>
            <person name="Wilkins M.J."/>
        </authorList>
    </citation>
    <scope>NUCLEOTIDE SEQUENCE [LARGE SCALE GENOMIC DNA]</scope>
    <source>
        <strain evidence="1">Gr01-1014_85</strain>
    </source>
</reference>
<dbReference type="AlphaFoldDB" id="A0A554JAS4"/>
<proteinExistence type="predicted"/>
<organism evidence="1 2">
    <name type="scientific">Candidatus Berkelbacteria bacterium Gr01-1014_85</name>
    <dbReference type="NCBI Taxonomy" id="2017150"/>
    <lineage>
        <taxon>Bacteria</taxon>
        <taxon>Candidatus Berkelbacteria</taxon>
    </lineage>
</organism>
<protein>
    <submittedName>
        <fullName evidence="1">Uncharacterized protein</fullName>
    </submittedName>
</protein>
<comment type="caution">
    <text evidence="1">The sequence shown here is derived from an EMBL/GenBank/DDBJ whole genome shotgun (WGS) entry which is preliminary data.</text>
</comment>
<gene>
    <name evidence="1" type="ORF">CEO22_477</name>
</gene>
<dbReference type="EMBL" id="VMFD01000042">
    <property type="protein sequence ID" value="TSC65457.1"/>
    <property type="molecule type" value="Genomic_DNA"/>
</dbReference>
<dbReference type="Proteomes" id="UP000316253">
    <property type="component" value="Unassembled WGS sequence"/>
</dbReference>
<feature type="non-terminal residue" evidence="1">
    <location>
        <position position="1"/>
    </location>
</feature>
<sequence length="445" mass="49944">LQADAAQLQRLIERDPSLGQAVQDLVTRLQQEPILAIKPTIATDENQTSTSSELISEKAATVLLPVEVETSDLGTVFEKLETALGELLVSNISNGDKYLVKMITEHASKLRTTWENFSGLDPERLVDDDDLFRSILTTIPINLSLLAVSPENIDKVLGCIAHLAIIQRSIIFRLAHEKDTHILPVVPFDGHYDSSQHELVRYFPAGQDYVHGKIRSVEMPGMRIGQVVRKKAQIGAMQWKDQQVQDSITANIPLVESIETDSVAFDPQFVSELERYATLTGEQLQRSLQDELSKAESLDRQYISLMDSLGRIGKLLLDLLQQRIPNLNPNDVGEIRTIQMRISWPVNPPSQLLPISIYQDAWRLYYLTEKIRVEVTKSLEQHHQITVIIPTKSDAYDSKTQEISSVVPTTIREQHNTVAAVQMSGMKVGHKVVERARVVVYGFSG</sequence>